<protein>
    <submittedName>
        <fullName evidence="1">Uncharacterized protein</fullName>
    </submittedName>
</protein>
<accession>A0A7I0HME8</accession>
<proteinExistence type="predicted"/>
<organism evidence="1 2">
    <name type="scientific">Leptospira bouyouniensis</name>
    <dbReference type="NCBI Taxonomy" id="2484911"/>
    <lineage>
        <taxon>Bacteria</taxon>
        <taxon>Pseudomonadati</taxon>
        <taxon>Spirochaetota</taxon>
        <taxon>Spirochaetia</taxon>
        <taxon>Leptospirales</taxon>
        <taxon>Leptospiraceae</taxon>
        <taxon>Leptospira</taxon>
    </lineage>
</organism>
<evidence type="ECO:0000313" key="2">
    <source>
        <dbReference type="Proteomes" id="UP000297641"/>
    </source>
</evidence>
<dbReference type="AlphaFoldDB" id="A0A7I0HME8"/>
<evidence type="ECO:0000313" key="1">
    <source>
        <dbReference type="EMBL" id="TGL02308.1"/>
    </source>
</evidence>
<name>A0A7I0HME8_9LEPT</name>
<dbReference type="Proteomes" id="UP000297641">
    <property type="component" value="Unassembled WGS sequence"/>
</dbReference>
<gene>
    <name evidence="1" type="ORF">EHQ43_18290</name>
</gene>
<sequence>MITIVSHDAGGAEILSNYVLQNKNDYQFVLDGPAVSIFSKLLGEINIKSLKETIGNTSLYLTGTSWQSEIEKLTILTAKNNHIRVVSFIDHWVNYKERFIYKDQLVLPDEIWVGDEDALELAKSIFPPEIVKLKSNPYFESLKSYFRNWKSKNLSDDRFNILFICENISDHAKKSFNDERYWGYTETDAIEYFFQNLEKLNIKSGKYTFRPHPSDEKGKYDWVKDKYREYPIQISNKIPLFEQIANSDLVVGCESMALIVASLANKRVVSCIPPEGKKLGLPQSKIIELRSL</sequence>
<reference evidence="1 2" key="1">
    <citation type="journal article" date="2019" name="PLoS Negl. Trop. Dis.">
        <title>Revisiting the worldwide diversity of Leptospira species in the environment.</title>
        <authorList>
            <person name="Vincent A.T."/>
            <person name="Schiettekatte O."/>
            <person name="Bourhy P."/>
            <person name="Veyrier F.J."/>
            <person name="Picardeau M."/>
        </authorList>
    </citation>
    <scope>NUCLEOTIDE SEQUENCE [LARGE SCALE GENOMIC DNA]</scope>
    <source>
        <strain evidence="1 2">201800273</strain>
    </source>
</reference>
<dbReference type="EMBL" id="RQFT01000015">
    <property type="protein sequence ID" value="TGL02308.1"/>
    <property type="molecule type" value="Genomic_DNA"/>
</dbReference>
<dbReference type="RefSeq" id="WP_135771965.1">
    <property type="nucleotide sequence ID" value="NZ_RQFT01000015.1"/>
</dbReference>
<comment type="caution">
    <text evidence="1">The sequence shown here is derived from an EMBL/GenBank/DDBJ whole genome shotgun (WGS) entry which is preliminary data.</text>
</comment>